<evidence type="ECO:0000256" key="5">
    <source>
        <dbReference type="ARBA" id="ARBA00023136"/>
    </source>
</evidence>
<dbReference type="PROSITE" id="PS51212">
    <property type="entry name" value="WSC"/>
    <property type="match status" value="3"/>
</dbReference>
<feature type="signal peptide" evidence="8">
    <location>
        <begin position="1"/>
        <end position="18"/>
    </location>
</feature>
<dbReference type="OrthoDB" id="5985073at2759"/>
<dbReference type="AlphaFoldDB" id="A0A316URH8"/>
<feature type="domain" description="WSC" evidence="9">
    <location>
        <begin position="157"/>
        <end position="249"/>
    </location>
</feature>
<dbReference type="RefSeq" id="XP_025362532.1">
    <property type="nucleotide sequence ID" value="XM_025504721.1"/>
</dbReference>
<dbReference type="EMBL" id="KZ819666">
    <property type="protein sequence ID" value="PWN27920.1"/>
    <property type="molecule type" value="Genomic_DNA"/>
</dbReference>
<dbReference type="Pfam" id="PF01822">
    <property type="entry name" value="WSC"/>
    <property type="match status" value="3"/>
</dbReference>
<dbReference type="GeneID" id="37026544"/>
<dbReference type="SMART" id="SM00321">
    <property type="entry name" value="WSC"/>
    <property type="match status" value="3"/>
</dbReference>
<feature type="domain" description="WSC" evidence="9">
    <location>
        <begin position="303"/>
        <end position="397"/>
    </location>
</feature>
<evidence type="ECO:0000256" key="1">
    <source>
        <dbReference type="ARBA" id="ARBA00004167"/>
    </source>
</evidence>
<evidence type="ECO:0000256" key="4">
    <source>
        <dbReference type="ARBA" id="ARBA00022989"/>
    </source>
</evidence>
<evidence type="ECO:0000313" key="11">
    <source>
        <dbReference type="Proteomes" id="UP000245884"/>
    </source>
</evidence>
<accession>A0A316URH8</accession>
<keyword evidence="6" id="KW-0325">Glycoprotein</keyword>
<dbReference type="InterPro" id="IPR051836">
    <property type="entry name" value="Kremen_rcpt"/>
</dbReference>
<gene>
    <name evidence="10" type="ORF">BDZ90DRAFT_226735</name>
</gene>
<keyword evidence="3 8" id="KW-0732">Signal</keyword>
<dbReference type="PANTHER" id="PTHR24269:SF16">
    <property type="entry name" value="PROTEIN SLG1"/>
    <property type="match status" value="1"/>
</dbReference>
<keyword evidence="4" id="KW-1133">Transmembrane helix</keyword>
<dbReference type="Proteomes" id="UP000245884">
    <property type="component" value="Unassembled WGS sequence"/>
</dbReference>
<evidence type="ECO:0000259" key="9">
    <source>
        <dbReference type="PROSITE" id="PS51212"/>
    </source>
</evidence>
<organism evidence="10 11">
    <name type="scientific">Jaminaea rosea</name>
    <dbReference type="NCBI Taxonomy" id="1569628"/>
    <lineage>
        <taxon>Eukaryota</taxon>
        <taxon>Fungi</taxon>
        <taxon>Dikarya</taxon>
        <taxon>Basidiomycota</taxon>
        <taxon>Ustilaginomycotina</taxon>
        <taxon>Exobasidiomycetes</taxon>
        <taxon>Microstromatales</taxon>
        <taxon>Microstromatales incertae sedis</taxon>
        <taxon>Jaminaea</taxon>
    </lineage>
</organism>
<feature type="domain" description="WSC" evidence="9">
    <location>
        <begin position="40"/>
        <end position="145"/>
    </location>
</feature>
<comment type="subcellular location">
    <subcellularLocation>
        <location evidence="1">Membrane</location>
        <topology evidence="1">Single-pass membrane protein</topology>
    </subcellularLocation>
</comment>
<sequence>MLNTKTFMAFLLATTAFANPLTEVLQNRAASSRYASPSADWTLQGCSADKYPNARVLEGAGYTSGDSMSIDRCLAYCEGQQAVYAGLEANYQCFCSTDGLKNGGAYGPNGANLRQQANDGCNLSCKGNGNQACGGDNHIQVYKSNKRNTPTVPTIEGATYQGCYADSSNRLLPVTAAYQDMANTNQKCTAACKKLGYDLAGTEHQNECYCGSSSKVKLPAKTTGCNQACSGDSNQICGGNYRLTIFKVDGVSNGGGTGTGTTTPTTTPTGTSSSTTTPTTSPTPTGPTAPAKNPASYSTGGVEYFYAGCFTDRSDASGRALTEYYSSSSSRTVEGCLRTCQKAGNFIYAGLENGNECRCGNTLASFSTNTGTCRTQCTSKNGQTCGGGYALTLYKQSDEAAAAARVAQTGGSSA</sequence>
<keyword evidence="2" id="KW-0812">Transmembrane</keyword>
<keyword evidence="5" id="KW-0472">Membrane</keyword>
<feature type="chain" id="PRO_5016236882" evidence="8">
    <location>
        <begin position="19"/>
        <end position="414"/>
    </location>
</feature>
<protein>
    <submittedName>
        <fullName evidence="10">WSC-domain-containing protein</fullName>
    </submittedName>
</protein>
<name>A0A316URH8_9BASI</name>
<dbReference type="InterPro" id="IPR002889">
    <property type="entry name" value="WSC_carb-bd"/>
</dbReference>
<feature type="compositionally biased region" description="Low complexity" evidence="7">
    <location>
        <begin position="260"/>
        <end position="288"/>
    </location>
</feature>
<evidence type="ECO:0000256" key="8">
    <source>
        <dbReference type="SAM" id="SignalP"/>
    </source>
</evidence>
<feature type="region of interest" description="Disordered" evidence="7">
    <location>
        <begin position="253"/>
        <end position="294"/>
    </location>
</feature>
<proteinExistence type="predicted"/>
<keyword evidence="11" id="KW-1185">Reference proteome</keyword>
<evidence type="ECO:0000256" key="3">
    <source>
        <dbReference type="ARBA" id="ARBA00022729"/>
    </source>
</evidence>
<evidence type="ECO:0000256" key="6">
    <source>
        <dbReference type="ARBA" id="ARBA00023180"/>
    </source>
</evidence>
<dbReference type="PANTHER" id="PTHR24269">
    <property type="entry name" value="KREMEN PROTEIN"/>
    <property type="match status" value="1"/>
</dbReference>
<reference evidence="10 11" key="1">
    <citation type="journal article" date="2018" name="Mol. Biol. Evol.">
        <title>Broad Genomic Sampling Reveals a Smut Pathogenic Ancestry of the Fungal Clade Ustilaginomycotina.</title>
        <authorList>
            <person name="Kijpornyongpan T."/>
            <person name="Mondo S.J."/>
            <person name="Barry K."/>
            <person name="Sandor L."/>
            <person name="Lee J."/>
            <person name="Lipzen A."/>
            <person name="Pangilinan J."/>
            <person name="LaButti K."/>
            <person name="Hainaut M."/>
            <person name="Henrissat B."/>
            <person name="Grigoriev I.V."/>
            <person name="Spatafora J.W."/>
            <person name="Aime M.C."/>
        </authorList>
    </citation>
    <scope>NUCLEOTIDE SEQUENCE [LARGE SCALE GENOMIC DNA]</scope>
    <source>
        <strain evidence="10 11">MCA 5214</strain>
    </source>
</reference>
<dbReference type="GO" id="GO:0005886">
    <property type="term" value="C:plasma membrane"/>
    <property type="evidence" value="ECO:0007669"/>
    <property type="project" value="TreeGrafter"/>
</dbReference>
<evidence type="ECO:0000256" key="7">
    <source>
        <dbReference type="SAM" id="MobiDB-lite"/>
    </source>
</evidence>
<evidence type="ECO:0000256" key="2">
    <source>
        <dbReference type="ARBA" id="ARBA00022692"/>
    </source>
</evidence>
<dbReference type="STRING" id="1569628.A0A316URH8"/>
<evidence type="ECO:0000313" key="10">
    <source>
        <dbReference type="EMBL" id="PWN27920.1"/>
    </source>
</evidence>